<dbReference type="InterPro" id="IPR002347">
    <property type="entry name" value="SDR_fam"/>
</dbReference>
<comment type="similarity">
    <text evidence="1">Belongs to the short-chain dehydrogenases/reductases (SDR) family.</text>
</comment>
<gene>
    <name evidence="3" type="primary">hcaB</name>
    <name evidence="3" type="ORF">GCM10017557_80200</name>
</gene>
<dbReference type="InterPro" id="IPR020904">
    <property type="entry name" value="Sc_DH/Rdtase_CS"/>
</dbReference>
<reference evidence="3 4" key="1">
    <citation type="journal article" date="2014" name="Int. J. Syst. Evol. Microbiol.">
        <title>Complete genome sequence of Corynebacterium casei LMG S-19264T (=DSM 44701T), isolated from a smear-ripened cheese.</title>
        <authorList>
            <consortium name="US DOE Joint Genome Institute (JGI-PGF)"/>
            <person name="Walter F."/>
            <person name="Albersmeier A."/>
            <person name="Kalinowski J."/>
            <person name="Ruckert C."/>
        </authorList>
    </citation>
    <scope>NUCLEOTIDE SEQUENCE [LARGE SCALE GENOMIC DNA]</scope>
    <source>
        <strain evidence="3 4">JCM 4677</strain>
    </source>
</reference>
<keyword evidence="4" id="KW-1185">Reference proteome</keyword>
<dbReference type="AlphaFoldDB" id="A0A7G1PF11"/>
<dbReference type="PRINTS" id="PR00080">
    <property type="entry name" value="SDRFAMILY"/>
</dbReference>
<evidence type="ECO:0000313" key="4">
    <source>
        <dbReference type="Proteomes" id="UP000516444"/>
    </source>
</evidence>
<name>A0A7G1PF11_9ACTN</name>
<dbReference type="EMBL" id="AP023440">
    <property type="protein sequence ID" value="BCL33161.1"/>
    <property type="molecule type" value="Genomic_DNA"/>
</dbReference>
<dbReference type="Pfam" id="PF13561">
    <property type="entry name" value="adh_short_C2"/>
    <property type="match status" value="1"/>
</dbReference>
<dbReference type="RefSeq" id="WP_190854736.1">
    <property type="nucleotide sequence ID" value="NZ_AP023440.1"/>
</dbReference>
<dbReference type="SUPFAM" id="SSF51735">
    <property type="entry name" value="NAD(P)-binding Rossmann-fold domains"/>
    <property type="match status" value="1"/>
</dbReference>
<organism evidence="3 4">
    <name type="scientific">Streptomyces aurantiacus</name>
    <dbReference type="NCBI Taxonomy" id="47760"/>
    <lineage>
        <taxon>Bacteria</taxon>
        <taxon>Bacillati</taxon>
        <taxon>Actinomycetota</taxon>
        <taxon>Actinomycetes</taxon>
        <taxon>Kitasatosporales</taxon>
        <taxon>Streptomycetaceae</taxon>
        <taxon>Streptomyces</taxon>
        <taxon>Streptomyces aurantiacus group</taxon>
    </lineage>
</organism>
<evidence type="ECO:0000256" key="1">
    <source>
        <dbReference type="ARBA" id="ARBA00006484"/>
    </source>
</evidence>
<evidence type="ECO:0000256" key="2">
    <source>
        <dbReference type="ARBA" id="ARBA00023002"/>
    </source>
</evidence>
<accession>A0A7G1PF11</accession>
<dbReference type="GO" id="GO:0050664">
    <property type="term" value="F:oxidoreductase activity, acting on NAD(P)H, oxygen as acceptor"/>
    <property type="evidence" value="ECO:0007669"/>
    <property type="project" value="TreeGrafter"/>
</dbReference>
<dbReference type="Gene3D" id="3.40.50.720">
    <property type="entry name" value="NAD(P)-binding Rossmann-like Domain"/>
    <property type="match status" value="1"/>
</dbReference>
<dbReference type="InterPro" id="IPR036291">
    <property type="entry name" value="NAD(P)-bd_dom_sf"/>
</dbReference>
<dbReference type="PRINTS" id="PR00081">
    <property type="entry name" value="GDHRDH"/>
</dbReference>
<dbReference type="PANTHER" id="PTHR43008">
    <property type="entry name" value="BENZIL REDUCTASE"/>
    <property type="match status" value="1"/>
</dbReference>
<protein>
    <submittedName>
        <fullName evidence="3">3-phenylpropionate-dihydrodiol/cinnamic acid-dihydrodiol dehydrogenase</fullName>
    </submittedName>
</protein>
<dbReference type="PANTHER" id="PTHR43008:SF4">
    <property type="entry name" value="CHAIN DEHYDROGENASE, PUTATIVE (AFU_ORTHOLOGUE AFUA_4G08710)-RELATED"/>
    <property type="match status" value="1"/>
</dbReference>
<keyword evidence="2" id="KW-0560">Oxidoreductase</keyword>
<dbReference type="Proteomes" id="UP000516444">
    <property type="component" value="Chromosome"/>
</dbReference>
<dbReference type="KEGG" id="sgm:GCM10017557_80200"/>
<dbReference type="PROSITE" id="PS00061">
    <property type="entry name" value="ADH_SHORT"/>
    <property type="match status" value="1"/>
</dbReference>
<evidence type="ECO:0000313" key="3">
    <source>
        <dbReference type="EMBL" id="BCL33161.1"/>
    </source>
</evidence>
<sequence>MQMLDGHVVLITGGGSGLGLGLARYFRNEGAQLAIMEIAEEKLAELKAEFGDEVLLVQGDVTRLDDLTACRSAVLERYGRLDALVGAQGVFDGNVPLKQIPTENIPALFDELFRTNVLGYILPVRVFIDVLDENDGAVVLTSSVAAYAADGGGLFYTATKGAVVSLVKQLAFEFAPRVRVNSVAPAAFANSQLRGPKALGMQGWKQSDIPKDAFVESFKQLAPLQELPTPEDYAPLYAFLASRHNKVMTGTTVLAEQGVLNRAVLTATGVVDHV</sequence>
<proteinExistence type="inferred from homology"/>